<feature type="compositionally biased region" description="Low complexity" evidence="1">
    <location>
        <begin position="12"/>
        <end position="30"/>
    </location>
</feature>
<dbReference type="Proteomes" id="UP001066276">
    <property type="component" value="Chromosome 4_1"/>
</dbReference>
<protein>
    <submittedName>
        <fullName evidence="2">Uncharacterized protein</fullName>
    </submittedName>
</protein>
<comment type="caution">
    <text evidence="2">The sequence shown here is derived from an EMBL/GenBank/DDBJ whole genome shotgun (WGS) entry which is preliminary data.</text>
</comment>
<reference evidence="2" key="1">
    <citation type="journal article" date="2022" name="bioRxiv">
        <title>Sequencing and chromosome-scale assembly of the giantPleurodeles waltlgenome.</title>
        <authorList>
            <person name="Brown T."/>
            <person name="Elewa A."/>
            <person name="Iarovenko S."/>
            <person name="Subramanian E."/>
            <person name="Araus A.J."/>
            <person name="Petzold A."/>
            <person name="Susuki M."/>
            <person name="Suzuki K.-i.T."/>
            <person name="Hayashi T."/>
            <person name="Toyoda A."/>
            <person name="Oliveira C."/>
            <person name="Osipova E."/>
            <person name="Leigh N.D."/>
            <person name="Simon A."/>
            <person name="Yun M.H."/>
        </authorList>
    </citation>
    <scope>NUCLEOTIDE SEQUENCE</scope>
    <source>
        <strain evidence="2">20211129_DDA</strain>
        <tissue evidence="2">Liver</tissue>
    </source>
</reference>
<keyword evidence="3" id="KW-1185">Reference proteome</keyword>
<accession>A0AAV7T6C0</accession>
<evidence type="ECO:0000313" key="2">
    <source>
        <dbReference type="EMBL" id="KAJ1172102.1"/>
    </source>
</evidence>
<evidence type="ECO:0000313" key="3">
    <source>
        <dbReference type="Proteomes" id="UP001066276"/>
    </source>
</evidence>
<organism evidence="2 3">
    <name type="scientific">Pleurodeles waltl</name>
    <name type="common">Iberian ribbed newt</name>
    <dbReference type="NCBI Taxonomy" id="8319"/>
    <lineage>
        <taxon>Eukaryota</taxon>
        <taxon>Metazoa</taxon>
        <taxon>Chordata</taxon>
        <taxon>Craniata</taxon>
        <taxon>Vertebrata</taxon>
        <taxon>Euteleostomi</taxon>
        <taxon>Amphibia</taxon>
        <taxon>Batrachia</taxon>
        <taxon>Caudata</taxon>
        <taxon>Salamandroidea</taxon>
        <taxon>Salamandridae</taxon>
        <taxon>Pleurodelinae</taxon>
        <taxon>Pleurodeles</taxon>
    </lineage>
</organism>
<feature type="region of interest" description="Disordered" evidence="1">
    <location>
        <begin position="1"/>
        <end position="30"/>
    </location>
</feature>
<gene>
    <name evidence="2" type="ORF">NDU88_003954</name>
</gene>
<sequence>MPQELRPFPGQRSACRSSFSTSAASSSKRSAICSLVAPRGRHAVSLQRAEPFSGRRTPRDGRAASLRRAERRIRASGPHVTDALLRSREQSVLSYQQSLPHVAVHQGGARPGFQLQLLRQPRGHA</sequence>
<dbReference type="EMBL" id="JANPWB010000007">
    <property type="protein sequence ID" value="KAJ1172102.1"/>
    <property type="molecule type" value="Genomic_DNA"/>
</dbReference>
<dbReference type="AlphaFoldDB" id="A0AAV7T6C0"/>
<evidence type="ECO:0000256" key="1">
    <source>
        <dbReference type="SAM" id="MobiDB-lite"/>
    </source>
</evidence>
<proteinExistence type="predicted"/>
<name>A0AAV7T6C0_PLEWA</name>